<gene>
    <name evidence="2" type="ORF">GUJ93_ZPchr0011g28361</name>
</gene>
<comment type="caution">
    <text evidence="2">The sequence shown here is derived from an EMBL/GenBank/DDBJ whole genome shotgun (WGS) entry which is preliminary data.</text>
</comment>
<evidence type="ECO:0000256" key="1">
    <source>
        <dbReference type="SAM" id="MobiDB-lite"/>
    </source>
</evidence>
<dbReference type="Proteomes" id="UP000729402">
    <property type="component" value="Unassembled WGS sequence"/>
</dbReference>
<reference evidence="2" key="2">
    <citation type="submission" date="2021-02" db="EMBL/GenBank/DDBJ databases">
        <authorList>
            <person name="Kimball J.A."/>
            <person name="Haas M.W."/>
            <person name="Macchietto M."/>
            <person name="Kono T."/>
            <person name="Duquette J."/>
            <person name="Shao M."/>
        </authorList>
    </citation>
    <scope>NUCLEOTIDE SEQUENCE</scope>
    <source>
        <tissue evidence="2">Fresh leaf tissue</tissue>
    </source>
</reference>
<evidence type="ECO:0000313" key="3">
    <source>
        <dbReference type="Proteomes" id="UP000729402"/>
    </source>
</evidence>
<dbReference type="EMBL" id="JAAALK010000081">
    <property type="protein sequence ID" value="KAG8091138.1"/>
    <property type="molecule type" value="Genomic_DNA"/>
</dbReference>
<name>A0A8J6BUH7_ZIZPA</name>
<accession>A0A8J6BUH7</accession>
<feature type="compositionally biased region" description="Basic residues" evidence="1">
    <location>
        <begin position="34"/>
        <end position="44"/>
    </location>
</feature>
<sequence>MATAEHRPPASWPESTHSPEGSGAPSSLPAAVKATRRRSARRRAAERSGPPVSGGATTRGAKVRTPGLPP</sequence>
<protein>
    <submittedName>
        <fullName evidence="2">Uncharacterized protein</fullName>
    </submittedName>
</protein>
<evidence type="ECO:0000313" key="2">
    <source>
        <dbReference type="EMBL" id="KAG8091138.1"/>
    </source>
</evidence>
<reference evidence="2" key="1">
    <citation type="journal article" date="2021" name="bioRxiv">
        <title>Whole Genome Assembly and Annotation of Northern Wild Rice, Zizania palustris L., Supports a Whole Genome Duplication in the Zizania Genus.</title>
        <authorList>
            <person name="Haas M."/>
            <person name="Kono T."/>
            <person name="Macchietto M."/>
            <person name="Millas R."/>
            <person name="McGilp L."/>
            <person name="Shao M."/>
            <person name="Duquette J."/>
            <person name="Hirsch C.N."/>
            <person name="Kimball J."/>
        </authorList>
    </citation>
    <scope>NUCLEOTIDE SEQUENCE</scope>
    <source>
        <tissue evidence="2">Fresh leaf tissue</tissue>
    </source>
</reference>
<feature type="region of interest" description="Disordered" evidence="1">
    <location>
        <begin position="1"/>
        <end position="70"/>
    </location>
</feature>
<dbReference type="AlphaFoldDB" id="A0A8J6BUH7"/>
<organism evidence="2 3">
    <name type="scientific">Zizania palustris</name>
    <name type="common">Northern wild rice</name>
    <dbReference type="NCBI Taxonomy" id="103762"/>
    <lineage>
        <taxon>Eukaryota</taxon>
        <taxon>Viridiplantae</taxon>
        <taxon>Streptophyta</taxon>
        <taxon>Embryophyta</taxon>
        <taxon>Tracheophyta</taxon>
        <taxon>Spermatophyta</taxon>
        <taxon>Magnoliopsida</taxon>
        <taxon>Liliopsida</taxon>
        <taxon>Poales</taxon>
        <taxon>Poaceae</taxon>
        <taxon>BOP clade</taxon>
        <taxon>Oryzoideae</taxon>
        <taxon>Oryzeae</taxon>
        <taxon>Zizaniinae</taxon>
        <taxon>Zizania</taxon>
    </lineage>
</organism>
<keyword evidence="3" id="KW-1185">Reference proteome</keyword>
<proteinExistence type="predicted"/>